<gene>
    <name evidence="1" type="ORF">DAPPUDRAFT_248746</name>
</gene>
<dbReference type="KEGG" id="dpx:DAPPUDRAFT_248746"/>
<keyword evidence="2" id="KW-1185">Reference proteome</keyword>
<dbReference type="EMBL" id="GL732567">
    <property type="protein sequence ID" value="EFX76674.1"/>
    <property type="molecule type" value="Genomic_DNA"/>
</dbReference>
<sequence>MDSRGCQQVEAVCPKPSEDNSRCLREELVEALPRNPESSRSCFTGSASTVDSQLCWHGPEWLREEESKWPDSTQEKQDPSIQEIIEAESRGAVVNITAAIAIPTEPIDWDLDYISTWNRLLRRTA</sequence>
<accession>E9GV48</accession>
<name>E9GV48_DAPPU</name>
<dbReference type="AlphaFoldDB" id="E9GV48"/>
<dbReference type="InParanoid" id="E9GV48"/>
<evidence type="ECO:0000313" key="1">
    <source>
        <dbReference type="EMBL" id="EFX76674.1"/>
    </source>
</evidence>
<dbReference type="HOGENOM" id="CLU_1994896_0_0_1"/>
<organism evidence="1 2">
    <name type="scientific">Daphnia pulex</name>
    <name type="common">Water flea</name>
    <dbReference type="NCBI Taxonomy" id="6669"/>
    <lineage>
        <taxon>Eukaryota</taxon>
        <taxon>Metazoa</taxon>
        <taxon>Ecdysozoa</taxon>
        <taxon>Arthropoda</taxon>
        <taxon>Crustacea</taxon>
        <taxon>Branchiopoda</taxon>
        <taxon>Diplostraca</taxon>
        <taxon>Cladocera</taxon>
        <taxon>Anomopoda</taxon>
        <taxon>Daphniidae</taxon>
        <taxon>Daphnia</taxon>
    </lineage>
</organism>
<dbReference type="OrthoDB" id="8048386at2759"/>
<evidence type="ECO:0000313" key="2">
    <source>
        <dbReference type="Proteomes" id="UP000000305"/>
    </source>
</evidence>
<protein>
    <submittedName>
        <fullName evidence="1">Uncharacterized protein</fullName>
    </submittedName>
</protein>
<reference evidence="1 2" key="1">
    <citation type="journal article" date="2011" name="Science">
        <title>The ecoresponsive genome of Daphnia pulex.</title>
        <authorList>
            <person name="Colbourne J.K."/>
            <person name="Pfrender M.E."/>
            <person name="Gilbert D."/>
            <person name="Thomas W.K."/>
            <person name="Tucker A."/>
            <person name="Oakley T.H."/>
            <person name="Tokishita S."/>
            <person name="Aerts A."/>
            <person name="Arnold G.J."/>
            <person name="Basu M.K."/>
            <person name="Bauer D.J."/>
            <person name="Caceres C.E."/>
            <person name="Carmel L."/>
            <person name="Casola C."/>
            <person name="Choi J.H."/>
            <person name="Detter J.C."/>
            <person name="Dong Q."/>
            <person name="Dusheyko S."/>
            <person name="Eads B.D."/>
            <person name="Frohlich T."/>
            <person name="Geiler-Samerotte K.A."/>
            <person name="Gerlach D."/>
            <person name="Hatcher P."/>
            <person name="Jogdeo S."/>
            <person name="Krijgsveld J."/>
            <person name="Kriventseva E.V."/>
            <person name="Kultz D."/>
            <person name="Laforsch C."/>
            <person name="Lindquist E."/>
            <person name="Lopez J."/>
            <person name="Manak J.R."/>
            <person name="Muller J."/>
            <person name="Pangilinan J."/>
            <person name="Patwardhan R.P."/>
            <person name="Pitluck S."/>
            <person name="Pritham E.J."/>
            <person name="Rechtsteiner A."/>
            <person name="Rho M."/>
            <person name="Rogozin I.B."/>
            <person name="Sakarya O."/>
            <person name="Salamov A."/>
            <person name="Schaack S."/>
            <person name="Shapiro H."/>
            <person name="Shiga Y."/>
            <person name="Skalitzky C."/>
            <person name="Smith Z."/>
            <person name="Souvorov A."/>
            <person name="Sung W."/>
            <person name="Tang Z."/>
            <person name="Tsuchiya D."/>
            <person name="Tu H."/>
            <person name="Vos H."/>
            <person name="Wang M."/>
            <person name="Wolf Y.I."/>
            <person name="Yamagata H."/>
            <person name="Yamada T."/>
            <person name="Ye Y."/>
            <person name="Shaw J.R."/>
            <person name="Andrews J."/>
            <person name="Crease T.J."/>
            <person name="Tang H."/>
            <person name="Lucas S.M."/>
            <person name="Robertson H.M."/>
            <person name="Bork P."/>
            <person name="Koonin E.V."/>
            <person name="Zdobnov E.M."/>
            <person name="Grigoriev I.V."/>
            <person name="Lynch M."/>
            <person name="Boore J.L."/>
        </authorList>
    </citation>
    <scope>NUCLEOTIDE SEQUENCE [LARGE SCALE GENOMIC DNA]</scope>
</reference>
<proteinExistence type="predicted"/>
<dbReference type="Proteomes" id="UP000000305">
    <property type="component" value="Unassembled WGS sequence"/>
</dbReference>